<evidence type="ECO:0000256" key="4">
    <source>
        <dbReference type="ARBA" id="ARBA00022679"/>
    </source>
</evidence>
<comment type="similarity">
    <text evidence="2">Belongs to the glycosyltransferase 2 family.</text>
</comment>
<dbReference type="Gene3D" id="3.90.550.10">
    <property type="entry name" value="Spore Coat Polysaccharide Biosynthesis Protein SpsA, Chain A"/>
    <property type="match status" value="1"/>
</dbReference>
<dbReference type="Proteomes" id="UP000094691">
    <property type="component" value="Chromosome"/>
</dbReference>
<evidence type="ECO:0000256" key="2">
    <source>
        <dbReference type="ARBA" id="ARBA00006739"/>
    </source>
</evidence>
<evidence type="ECO:0000256" key="3">
    <source>
        <dbReference type="ARBA" id="ARBA00022676"/>
    </source>
</evidence>
<dbReference type="EMBL" id="CP016400">
    <property type="protein sequence ID" value="AOG25823.1"/>
    <property type="molecule type" value="Genomic_DNA"/>
</dbReference>
<evidence type="ECO:0000256" key="1">
    <source>
        <dbReference type="ARBA" id="ARBA00004776"/>
    </source>
</evidence>
<comment type="pathway">
    <text evidence="1">Cell wall biogenesis; cell wall polysaccharide biosynthesis.</text>
</comment>
<protein>
    <recommendedName>
        <fullName evidence="6">Glycosyltransferase 2-like domain-containing protein</fullName>
    </recommendedName>
</protein>
<keyword evidence="5" id="KW-0472">Membrane</keyword>
<dbReference type="PANTHER" id="PTHR43179">
    <property type="entry name" value="RHAMNOSYLTRANSFERASE WBBL"/>
    <property type="match status" value="1"/>
</dbReference>
<keyword evidence="5" id="KW-0812">Transmembrane</keyword>
<evidence type="ECO:0000313" key="8">
    <source>
        <dbReference type="Proteomes" id="UP000094691"/>
    </source>
</evidence>
<feature type="transmembrane region" description="Helical" evidence="5">
    <location>
        <begin position="261"/>
        <end position="279"/>
    </location>
</feature>
<organism evidence="7 8">
    <name type="scientific">Lactobacillus johnsonii</name>
    <dbReference type="NCBI Taxonomy" id="33959"/>
    <lineage>
        <taxon>Bacteria</taxon>
        <taxon>Bacillati</taxon>
        <taxon>Bacillota</taxon>
        <taxon>Bacilli</taxon>
        <taxon>Lactobacillales</taxon>
        <taxon>Lactobacillaceae</taxon>
        <taxon>Lactobacillus</taxon>
    </lineage>
</organism>
<dbReference type="PANTHER" id="PTHR43179:SF12">
    <property type="entry name" value="GALACTOFURANOSYLTRANSFERASE GLFT2"/>
    <property type="match status" value="1"/>
</dbReference>
<gene>
    <name evidence="7" type="ORF">BBP16_02440</name>
</gene>
<feature type="domain" description="Glycosyltransferase 2-like" evidence="6">
    <location>
        <begin position="13"/>
        <end position="132"/>
    </location>
</feature>
<proteinExistence type="inferred from homology"/>
<sequence>MNKNISKKVGAGIVLYNPELSLLKKDIQAIINQVDQICLFDNKSDNIEEIERTFKSYRKITIIKSSKNLGIAFGLNKLLNWASENKYNWLLTMDQDSICSTNLIEEYSKYWDDPQIGLICPFVITNGKYSLEEYNNLKIQKTSWVKDPVDCITSACLTNVKIAKQLGGYTNKLFIDYVDTDINCKVINNGYKILRVNSAYLVQQMGQGKPLKLFSYLHKYTKLNVFRRLKVAAIYTDQRLYYSSRNSRYVRKTYKDHGAKTSVIFMLMFYSYFTLFYPADRSRIKMWKSIIKGFKDYKSL</sequence>
<dbReference type="InterPro" id="IPR001173">
    <property type="entry name" value="Glyco_trans_2-like"/>
</dbReference>
<dbReference type="InterPro" id="IPR029044">
    <property type="entry name" value="Nucleotide-diphossugar_trans"/>
</dbReference>
<dbReference type="SUPFAM" id="SSF53448">
    <property type="entry name" value="Nucleotide-diphospho-sugar transferases"/>
    <property type="match status" value="1"/>
</dbReference>
<dbReference type="AlphaFoldDB" id="A0A9W3SKC5"/>
<keyword evidence="5" id="KW-1133">Transmembrane helix</keyword>
<evidence type="ECO:0000256" key="5">
    <source>
        <dbReference type="SAM" id="Phobius"/>
    </source>
</evidence>
<keyword evidence="4" id="KW-0808">Transferase</keyword>
<name>A0A9W3SKC5_LACJH</name>
<keyword evidence="3" id="KW-0328">Glycosyltransferase</keyword>
<evidence type="ECO:0000313" key="7">
    <source>
        <dbReference type="EMBL" id="AOG25823.1"/>
    </source>
</evidence>
<accession>A0A9W3SKC5</accession>
<dbReference type="Pfam" id="PF00535">
    <property type="entry name" value="Glycos_transf_2"/>
    <property type="match status" value="1"/>
</dbReference>
<dbReference type="GO" id="GO:0016757">
    <property type="term" value="F:glycosyltransferase activity"/>
    <property type="evidence" value="ECO:0007669"/>
    <property type="project" value="UniProtKB-KW"/>
</dbReference>
<reference evidence="7 8" key="1">
    <citation type="submission" date="2016-07" db="EMBL/GenBank/DDBJ databases">
        <title>Genome sequencing project for further understanding the molecular mechanisms of preventing non-alcoholic fatty liver disease.</title>
        <authorList>
            <person name="Wang H."/>
        </authorList>
    </citation>
    <scope>NUCLEOTIDE SEQUENCE [LARGE SCALE GENOMIC DNA]</scope>
    <source>
        <strain evidence="7 8">BS15</strain>
    </source>
</reference>
<evidence type="ECO:0000259" key="6">
    <source>
        <dbReference type="Pfam" id="PF00535"/>
    </source>
</evidence>